<dbReference type="InterPro" id="IPR027417">
    <property type="entry name" value="P-loop_NTPase"/>
</dbReference>
<gene>
    <name evidence="2" type="ORF">IV500_06885</name>
</gene>
<sequence length="130" mass="13766">MPPECGRGCPRHRAYRFHPVRGILPAVIAAVRAGFSDFVVASANQREAALVPHAKAQELMLEYAGADEPSRRAAPPVGDALSEPDLVDVAEEARNALEVAAAERHYLLLAGPPGAGKTMLAERPPGLLPD</sequence>
<dbReference type="AlphaFoldDB" id="A0A931G539"/>
<evidence type="ECO:0000259" key="1">
    <source>
        <dbReference type="Pfam" id="PF01078"/>
    </source>
</evidence>
<comment type="caution">
    <text evidence="2">The sequence shown here is derived from an EMBL/GenBank/DDBJ whole genome shotgun (WGS) entry which is preliminary data.</text>
</comment>
<dbReference type="SUPFAM" id="SSF52540">
    <property type="entry name" value="P-loop containing nucleoside triphosphate hydrolases"/>
    <property type="match status" value="1"/>
</dbReference>
<proteinExistence type="predicted"/>
<evidence type="ECO:0000313" key="3">
    <source>
        <dbReference type="Proteomes" id="UP000655366"/>
    </source>
</evidence>
<dbReference type="Pfam" id="PF01078">
    <property type="entry name" value="Mg_chelatase"/>
    <property type="match status" value="1"/>
</dbReference>
<dbReference type="GO" id="GO:0005524">
    <property type="term" value="F:ATP binding"/>
    <property type="evidence" value="ECO:0007669"/>
    <property type="project" value="UniProtKB-KW"/>
</dbReference>
<organism evidence="2 3">
    <name type="scientific">Arthrobacter terrae</name>
    <dbReference type="NCBI Taxonomy" id="2935737"/>
    <lineage>
        <taxon>Bacteria</taxon>
        <taxon>Bacillati</taxon>
        <taxon>Actinomycetota</taxon>
        <taxon>Actinomycetes</taxon>
        <taxon>Micrococcales</taxon>
        <taxon>Micrococcaceae</taxon>
        <taxon>Arthrobacter</taxon>
    </lineage>
</organism>
<accession>A0A931G539</accession>
<feature type="domain" description="Magnesium chelatase ChlI-like catalytic" evidence="1">
    <location>
        <begin position="90"/>
        <end position="130"/>
    </location>
</feature>
<evidence type="ECO:0000313" key="2">
    <source>
        <dbReference type="EMBL" id="MBG0739120.1"/>
    </source>
</evidence>
<dbReference type="EMBL" id="JADNYM010000007">
    <property type="protein sequence ID" value="MBG0739120.1"/>
    <property type="molecule type" value="Genomic_DNA"/>
</dbReference>
<keyword evidence="3" id="KW-1185">Reference proteome</keyword>
<dbReference type="Proteomes" id="UP000655366">
    <property type="component" value="Unassembled WGS sequence"/>
</dbReference>
<protein>
    <submittedName>
        <fullName evidence="2">ATP-binding protein</fullName>
    </submittedName>
</protein>
<keyword evidence="2" id="KW-0547">Nucleotide-binding</keyword>
<name>A0A931G539_9MICC</name>
<keyword evidence="2" id="KW-0067">ATP-binding</keyword>
<dbReference type="InterPro" id="IPR000523">
    <property type="entry name" value="Mg_chelatse_chII-like_cat_dom"/>
</dbReference>
<dbReference type="Gene3D" id="3.40.50.300">
    <property type="entry name" value="P-loop containing nucleotide triphosphate hydrolases"/>
    <property type="match status" value="1"/>
</dbReference>
<reference evidence="2 3" key="1">
    <citation type="submission" date="2020-11" db="EMBL/GenBank/DDBJ databases">
        <title>Arthrobacter antarcticus sp. nov., isolated from Antarctic Soil.</title>
        <authorList>
            <person name="Li J."/>
        </authorList>
    </citation>
    <scope>NUCLEOTIDE SEQUENCE [LARGE SCALE GENOMIC DNA]</scope>
    <source>
        <strain evidence="2 3">Z1-20</strain>
    </source>
</reference>